<evidence type="ECO:0000313" key="3">
    <source>
        <dbReference type="EMBL" id="KAK1269378.1"/>
    </source>
</evidence>
<feature type="compositionally biased region" description="Basic and acidic residues" evidence="2">
    <location>
        <begin position="1346"/>
        <end position="1361"/>
    </location>
</feature>
<dbReference type="PANTHER" id="PTHR45287:SF4">
    <property type="entry name" value="OS03G0691500 PROTEIN"/>
    <property type="match status" value="1"/>
</dbReference>
<dbReference type="EMBL" id="JAUJYN010000006">
    <property type="protein sequence ID" value="KAK1269378.1"/>
    <property type="molecule type" value="Genomic_DNA"/>
</dbReference>
<accession>A0AAV9AZ23</accession>
<evidence type="ECO:0000256" key="2">
    <source>
        <dbReference type="SAM" id="MobiDB-lite"/>
    </source>
</evidence>
<reference evidence="3" key="1">
    <citation type="journal article" date="2023" name="Nat. Commun.">
        <title>Diploid and tetraploid genomes of Acorus and the evolution of monocots.</title>
        <authorList>
            <person name="Ma L."/>
            <person name="Liu K.W."/>
            <person name="Li Z."/>
            <person name="Hsiao Y.Y."/>
            <person name="Qi Y."/>
            <person name="Fu T."/>
            <person name="Tang G.D."/>
            <person name="Zhang D."/>
            <person name="Sun W.H."/>
            <person name="Liu D.K."/>
            <person name="Li Y."/>
            <person name="Chen G.Z."/>
            <person name="Liu X.D."/>
            <person name="Liao X.Y."/>
            <person name="Jiang Y.T."/>
            <person name="Yu X."/>
            <person name="Hao Y."/>
            <person name="Huang J."/>
            <person name="Zhao X.W."/>
            <person name="Ke S."/>
            <person name="Chen Y.Y."/>
            <person name="Wu W.L."/>
            <person name="Hsu J.L."/>
            <person name="Lin Y.F."/>
            <person name="Huang M.D."/>
            <person name="Li C.Y."/>
            <person name="Huang L."/>
            <person name="Wang Z.W."/>
            <person name="Zhao X."/>
            <person name="Zhong W.Y."/>
            <person name="Peng D.H."/>
            <person name="Ahmad S."/>
            <person name="Lan S."/>
            <person name="Zhang J.S."/>
            <person name="Tsai W.C."/>
            <person name="Van de Peer Y."/>
            <person name="Liu Z.J."/>
        </authorList>
    </citation>
    <scope>NUCLEOTIDE SEQUENCE</scope>
    <source>
        <strain evidence="3">SCP</strain>
    </source>
</reference>
<feature type="coiled-coil region" evidence="1">
    <location>
        <begin position="1"/>
        <end position="73"/>
    </location>
</feature>
<keyword evidence="4" id="KW-1185">Reference proteome</keyword>
<dbReference type="PANTHER" id="PTHR45287">
    <property type="entry name" value="OS03G0691500 PROTEIN"/>
    <property type="match status" value="1"/>
</dbReference>
<reference evidence="3" key="2">
    <citation type="submission" date="2023-06" db="EMBL/GenBank/DDBJ databases">
        <authorList>
            <person name="Ma L."/>
            <person name="Liu K.-W."/>
            <person name="Li Z."/>
            <person name="Hsiao Y.-Y."/>
            <person name="Qi Y."/>
            <person name="Fu T."/>
            <person name="Tang G."/>
            <person name="Zhang D."/>
            <person name="Sun W.-H."/>
            <person name="Liu D.-K."/>
            <person name="Li Y."/>
            <person name="Chen G.-Z."/>
            <person name="Liu X.-D."/>
            <person name="Liao X.-Y."/>
            <person name="Jiang Y.-T."/>
            <person name="Yu X."/>
            <person name="Hao Y."/>
            <person name="Huang J."/>
            <person name="Zhao X.-W."/>
            <person name="Ke S."/>
            <person name="Chen Y.-Y."/>
            <person name="Wu W.-L."/>
            <person name="Hsu J.-L."/>
            <person name="Lin Y.-F."/>
            <person name="Huang M.-D."/>
            <person name="Li C.-Y."/>
            <person name="Huang L."/>
            <person name="Wang Z.-W."/>
            <person name="Zhao X."/>
            <person name="Zhong W.-Y."/>
            <person name="Peng D.-H."/>
            <person name="Ahmad S."/>
            <person name="Lan S."/>
            <person name="Zhang J.-S."/>
            <person name="Tsai W.-C."/>
            <person name="Van De Peer Y."/>
            <person name="Liu Z.-J."/>
        </authorList>
    </citation>
    <scope>NUCLEOTIDE SEQUENCE</scope>
    <source>
        <strain evidence="3">SCP</strain>
        <tissue evidence="3">Leaves</tissue>
    </source>
</reference>
<proteinExistence type="predicted"/>
<feature type="coiled-coil region" evidence="1">
    <location>
        <begin position="345"/>
        <end position="425"/>
    </location>
</feature>
<comment type="caution">
    <text evidence="3">The sequence shown here is derived from an EMBL/GenBank/DDBJ whole genome shotgun (WGS) entry which is preliminary data.</text>
</comment>
<dbReference type="InterPro" id="IPR040262">
    <property type="entry name" value="At4g38062-like"/>
</dbReference>
<organism evidence="3 4">
    <name type="scientific">Acorus gramineus</name>
    <name type="common">Dwarf sweet flag</name>
    <dbReference type="NCBI Taxonomy" id="55184"/>
    <lineage>
        <taxon>Eukaryota</taxon>
        <taxon>Viridiplantae</taxon>
        <taxon>Streptophyta</taxon>
        <taxon>Embryophyta</taxon>
        <taxon>Tracheophyta</taxon>
        <taxon>Spermatophyta</taxon>
        <taxon>Magnoliopsida</taxon>
        <taxon>Liliopsida</taxon>
        <taxon>Acoraceae</taxon>
        <taxon>Acorus</taxon>
    </lineage>
</organism>
<feature type="coiled-coil region" evidence="1">
    <location>
        <begin position="1093"/>
        <end position="1276"/>
    </location>
</feature>
<feature type="coiled-coil region" evidence="1">
    <location>
        <begin position="99"/>
        <end position="214"/>
    </location>
</feature>
<sequence>MEVMDELCKELDEAKQAMEKLGGDYRVKSEAYDNLRRAHDDHLVKFHAAKAEIEKLAQELNLKTEEISVAQQMYEDVKASLHEKDSILKHLSSSNEHLRATHAMELQKLEKENRKFESSLVEANAKVEEQNQMIHRYMEEIKGLKGHVSQKKSMDAEHKAQASKELRVREEMLSKLEQECGKVGEQLKWRNEQFKHLEEAHEKLQNEFVTSRSEWESERFKLLNEIGSLRTDFESKVKVSDDLELRLQRCNQALAYEESRRKLLEIQISESRASYENIAVEYQEAKSMITSLTSKRDEEIASLRSSLGMKESHLKEMEFRLSHFELENEELRGSLCEFREAQINEVGAAASLKKLRQKYKSLEKEHGKCITEIQTKEAEWVCQVKNLENDLNKYQSESISRGEKIQELQVELESSYSSMMQLQLQTEELFVELMVLKSKVSEAEESTFTHRQEISARDGSSSDAEQQCYMMQKEIERYKEMLDESVRRCDLLKEESCQKENALRNDLKKASDALNEANSCLSQKLLEEKNTKFELDRWTSVAKTLEISKLNAETQLKACFDEIRVIRREFEAAVLTKMEIEKAFNQEKQSLTQIAEEKGKKISDLQEQLMQQECARREVEAALLAEMEANEVHEQEKQMFLQVIEKRAKEVEDFEQRMVMLEQKSEFLILSRIETEKKFVQEKVNFLHMLEEKEEKMDCLQQEVDLLEQEITQNEIVAAVVSAKITEKTFEQEKEMFCWIAKEKDEKLESLQQHIDMLEKEVFKREFLGILSVQLEAENSFEQEKQHYIQIREEKDKEIDDLIQERNRRMEANIFAKSETEKTLEQQKQHFVKIKAEMCEEIDRLREHIILLEEESDRRQKEKEMFCRMAKEKDEKLESLQQHIDMLEKEVFKREILAILSVQSEAENTFEQEKQHYIRIREEKDKEMDDLIQERNRRMEANIFAKSETEKTLEQEKQHFVKIKAEMCEEIERLREHIILLEEESDRRQKEKDMFCRIAKEKDEKLESLQQHIDVLEKEVFKREILAILSVQSEAENSFEQEKQHYIRIREEKDKEIDDLIQECNRRMEANIFAKSETEKTLEQEKQHLFKIKAEMCEEIDRLREHIILLEEESDRRQKEASACTIELENIIQREKTRSLQILEEKDEMIDDLQQQVFALTRSIETAVTLACKDKQKEIDRLQEAWEQIRAACILSDVQVHFSYILVAEVEKESDNLEQKLHMEEKLSTETKQELERLKVKWETDMSEIEREKDQLEDSRRAAEHLNAELECKLKASHEKNVKLSLEKEELVWQMDEFCNQISQLTHEDEELMTSLEKVLHRADAKGEANFGSKKPDELLSSESKVGLHHERRSPLKELNT</sequence>
<feature type="region of interest" description="Disordered" evidence="2">
    <location>
        <begin position="1327"/>
        <end position="1361"/>
    </location>
</feature>
<dbReference type="Proteomes" id="UP001179952">
    <property type="component" value="Unassembled WGS sequence"/>
</dbReference>
<name>A0AAV9AZ23_ACOGR</name>
<gene>
    <name evidence="3" type="ORF">QJS04_geneDACA006529</name>
</gene>
<keyword evidence="1" id="KW-0175">Coiled coil</keyword>
<protein>
    <submittedName>
        <fullName evidence="3">Uncharacterized protein</fullName>
    </submittedName>
</protein>
<evidence type="ECO:0000256" key="1">
    <source>
        <dbReference type="SAM" id="Coils"/>
    </source>
</evidence>
<feature type="coiled-coil region" evidence="1">
    <location>
        <begin position="835"/>
        <end position="890"/>
    </location>
</feature>
<feature type="coiled-coil region" evidence="1">
    <location>
        <begin position="588"/>
        <end position="717"/>
    </location>
</feature>
<feature type="coiled-coil region" evidence="1">
    <location>
        <begin position="964"/>
        <end position="1019"/>
    </location>
</feature>
<evidence type="ECO:0000313" key="4">
    <source>
        <dbReference type="Proteomes" id="UP001179952"/>
    </source>
</evidence>